<evidence type="ECO:0000256" key="2">
    <source>
        <dbReference type="SAM" id="Phobius"/>
    </source>
</evidence>
<keyword evidence="2" id="KW-0472">Membrane</keyword>
<feature type="compositionally biased region" description="Basic and acidic residues" evidence="1">
    <location>
        <begin position="79"/>
        <end position="96"/>
    </location>
</feature>
<dbReference type="AlphaFoldDB" id="A0A9W7ANF8"/>
<reference evidence="4" key="1">
    <citation type="journal article" date="2023" name="Commun. Biol.">
        <title>Genome analysis of Parmales, the sister group of diatoms, reveals the evolutionary specialization of diatoms from phago-mixotrophs to photoautotrophs.</title>
        <authorList>
            <person name="Ban H."/>
            <person name="Sato S."/>
            <person name="Yoshikawa S."/>
            <person name="Yamada K."/>
            <person name="Nakamura Y."/>
            <person name="Ichinomiya M."/>
            <person name="Sato N."/>
            <person name="Blanc-Mathieu R."/>
            <person name="Endo H."/>
            <person name="Kuwata A."/>
            <person name="Ogata H."/>
        </authorList>
    </citation>
    <scope>NUCLEOTIDE SEQUENCE [LARGE SCALE GENOMIC DNA]</scope>
</reference>
<keyword evidence="2" id="KW-0812">Transmembrane</keyword>
<gene>
    <name evidence="3" type="ORF">TL16_g06267</name>
</gene>
<dbReference type="Proteomes" id="UP001162640">
    <property type="component" value="Unassembled WGS sequence"/>
</dbReference>
<accession>A0A9W7ANF8</accession>
<sequence length="108" mass="12582">MCFFYCYHSLTTWLKSLTFTSCVLHPLKFLLKLTLTLPITLFLILTSTTLSLLKWPYASYLSMSDSWLHYRKVLREGGESYEREGEGGVEDCGRKFKGERKRGRGERS</sequence>
<name>A0A9W7ANF8_9STRA</name>
<protein>
    <submittedName>
        <fullName evidence="3">Uncharacterized protein</fullName>
    </submittedName>
</protein>
<feature type="compositionally biased region" description="Basic residues" evidence="1">
    <location>
        <begin position="97"/>
        <end position="108"/>
    </location>
</feature>
<organism evidence="3 4">
    <name type="scientific">Triparma laevis f. inornata</name>
    <dbReference type="NCBI Taxonomy" id="1714386"/>
    <lineage>
        <taxon>Eukaryota</taxon>
        <taxon>Sar</taxon>
        <taxon>Stramenopiles</taxon>
        <taxon>Ochrophyta</taxon>
        <taxon>Bolidophyceae</taxon>
        <taxon>Parmales</taxon>
        <taxon>Triparmaceae</taxon>
        <taxon>Triparma</taxon>
    </lineage>
</organism>
<feature type="region of interest" description="Disordered" evidence="1">
    <location>
        <begin position="79"/>
        <end position="108"/>
    </location>
</feature>
<evidence type="ECO:0000313" key="4">
    <source>
        <dbReference type="Proteomes" id="UP001162640"/>
    </source>
</evidence>
<dbReference type="EMBL" id="BLQM01000188">
    <property type="protein sequence ID" value="GMH73726.1"/>
    <property type="molecule type" value="Genomic_DNA"/>
</dbReference>
<proteinExistence type="predicted"/>
<comment type="caution">
    <text evidence="3">The sequence shown here is derived from an EMBL/GenBank/DDBJ whole genome shotgun (WGS) entry which is preliminary data.</text>
</comment>
<keyword evidence="2" id="KW-1133">Transmembrane helix</keyword>
<evidence type="ECO:0000256" key="1">
    <source>
        <dbReference type="SAM" id="MobiDB-lite"/>
    </source>
</evidence>
<evidence type="ECO:0000313" key="3">
    <source>
        <dbReference type="EMBL" id="GMH73726.1"/>
    </source>
</evidence>
<feature type="transmembrane region" description="Helical" evidence="2">
    <location>
        <begin position="29"/>
        <end position="53"/>
    </location>
</feature>